<evidence type="ECO:0000256" key="2">
    <source>
        <dbReference type="ARBA" id="ARBA00022803"/>
    </source>
</evidence>
<protein>
    <submittedName>
        <fullName evidence="4">Tetratricopeptide repeat protein</fullName>
    </submittedName>
</protein>
<name>A0A7V4WWJ0_CALAY</name>
<feature type="repeat" description="TPR" evidence="3">
    <location>
        <begin position="162"/>
        <end position="195"/>
    </location>
</feature>
<comment type="caution">
    <text evidence="4">The sequence shown here is derived from an EMBL/GenBank/DDBJ whole genome shotgun (WGS) entry which is preliminary data.</text>
</comment>
<gene>
    <name evidence="4" type="ORF">ENK44_13035</name>
</gene>
<dbReference type="InterPro" id="IPR011990">
    <property type="entry name" value="TPR-like_helical_dom_sf"/>
</dbReference>
<dbReference type="Pfam" id="PF00515">
    <property type="entry name" value="TPR_1"/>
    <property type="match status" value="1"/>
</dbReference>
<dbReference type="InterPro" id="IPR019734">
    <property type="entry name" value="TPR_rpt"/>
</dbReference>
<dbReference type="PANTHER" id="PTHR44943">
    <property type="entry name" value="CELLULOSE SYNTHASE OPERON PROTEIN C"/>
    <property type="match status" value="1"/>
</dbReference>
<dbReference type="PROSITE" id="PS50293">
    <property type="entry name" value="TPR_REGION"/>
    <property type="match status" value="1"/>
</dbReference>
<feature type="repeat" description="TPR" evidence="3">
    <location>
        <begin position="94"/>
        <end position="127"/>
    </location>
</feature>
<reference evidence="4" key="1">
    <citation type="journal article" date="2020" name="mSystems">
        <title>Genome- and Community-Level Interaction Insights into Carbon Utilization and Element Cycling Functions of Hydrothermarchaeota in Hydrothermal Sediment.</title>
        <authorList>
            <person name="Zhou Z."/>
            <person name="Liu Y."/>
            <person name="Xu W."/>
            <person name="Pan J."/>
            <person name="Luo Z.H."/>
            <person name="Li M."/>
        </authorList>
    </citation>
    <scope>NUCLEOTIDE SEQUENCE [LARGE SCALE GENOMIC DNA]</scope>
    <source>
        <strain evidence="4">HyVt-577</strain>
    </source>
</reference>
<accession>A0A7V4WWJ0</accession>
<evidence type="ECO:0000313" key="4">
    <source>
        <dbReference type="EMBL" id="HGY56627.1"/>
    </source>
</evidence>
<dbReference type="AlphaFoldDB" id="A0A7V4WWJ0"/>
<feature type="repeat" description="TPR" evidence="3">
    <location>
        <begin position="128"/>
        <end position="161"/>
    </location>
</feature>
<dbReference type="Gene3D" id="1.25.40.10">
    <property type="entry name" value="Tetratricopeptide repeat domain"/>
    <property type="match status" value="2"/>
</dbReference>
<evidence type="ECO:0000256" key="3">
    <source>
        <dbReference type="PROSITE-ProRule" id="PRU00339"/>
    </source>
</evidence>
<dbReference type="InterPro" id="IPR051685">
    <property type="entry name" value="Ycf3/AcsC/BcsC/TPR_MFPF"/>
</dbReference>
<dbReference type="Proteomes" id="UP000885779">
    <property type="component" value="Unassembled WGS sequence"/>
</dbReference>
<dbReference type="Pfam" id="PF13432">
    <property type="entry name" value="TPR_16"/>
    <property type="match status" value="1"/>
</dbReference>
<proteinExistence type="predicted"/>
<organism evidence="4">
    <name type="scientific">Caldithrix abyssi</name>
    <dbReference type="NCBI Taxonomy" id="187145"/>
    <lineage>
        <taxon>Bacteria</taxon>
        <taxon>Pseudomonadati</taxon>
        <taxon>Calditrichota</taxon>
        <taxon>Calditrichia</taxon>
        <taxon>Calditrichales</taxon>
        <taxon>Calditrichaceae</taxon>
        <taxon>Caldithrix</taxon>
    </lineage>
</organism>
<keyword evidence="2 3" id="KW-0802">TPR repeat</keyword>
<dbReference type="SUPFAM" id="SSF48452">
    <property type="entry name" value="TPR-like"/>
    <property type="match status" value="1"/>
</dbReference>
<dbReference type="EMBL" id="DRQG01000118">
    <property type="protein sequence ID" value="HGY56627.1"/>
    <property type="molecule type" value="Genomic_DNA"/>
</dbReference>
<sequence length="382" mass="43830">MTEIGYNDNVAVAGRKFHIQTASNTRKGNVRCEVFEEGRLITTHEIEFERRKKSSDDSLENRIKQIVSSVHKETINEIELMFRIAEKVKKLKHAPSNIKLGLIFQRNNLIKDAIEQFETALSIDPKSAEALNGLALCHIKLGNYTKAIQTLRQALKLGIAYADIYNNLGLTYLYEKQYAKALTNLQEALHINPQYLEAHYNLAILYLESTLYDKTADQLPPASIRIERAQQQLKKLYDTGNKGMRAIESRLTALIQKEDIEKAVQVLVENRNKVFPEEVLSLIGMDFYLKLMYGGKGLNDDIIRQFEVRLNKAVEDHPDYADLWNNLGIVHLIQCRNLFLQALTEFDKALQINPSFDKALKNKKLVENDGKEFLILLRAILR</sequence>
<dbReference type="PANTHER" id="PTHR44943:SF8">
    <property type="entry name" value="TPR REPEAT-CONTAINING PROTEIN MJ0263"/>
    <property type="match status" value="1"/>
</dbReference>
<dbReference type="PROSITE" id="PS50005">
    <property type="entry name" value="TPR"/>
    <property type="match status" value="3"/>
</dbReference>
<evidence type="ECO:0000256" key="1">
    <source>
        <dbReference type="ARBA" id="ARBA00022737"/>
    </source>
</evidence>
<keyword evidence="1" id="KW-0677">Repeat</keyword>
<dbReference type="SMART" id="SM00028">
    <property type="entry name" value="TPR"/>
    <property type="match status" value="4"/>
</dbReference>